<sequence length="117" mass="13409">MRCFYVNIFLNLFFEKATMNPILILSLWIATLTLAGIFFLLGLIYHEKENSKARSLRFTALGLATLAVMEVMTVFFSEVNFSRFSVLDTKIAAVVLVIFSAVFFHWSDRVRKSGDKK</sequence>
<comment type="caution">
    <text evidence="2">The sequence shown here is derived from an EMBL/GenBank/DDBJ whole genome shotgun (WGS) entry which is preliminary data.</text>
</comment>
<feature type="transmembrane region" description="Helical" evidence="1">
    <location>
        <begin position="22"/>
        <end position="46"/>
    </location>
</feature>
<evidence type="ECO:0000256" key="1">
    <source>
        <dbReference type="SAM" id="Phobius"/>
    </source>
</evidence>
<feature type="transmembrane region" description="Helical" evidence="1">
    <location>
        <begin position="58"/>
        <end position="77"/>
    </location>
</feature>
<gene>
    <name evidence="2" type="ORF">A3C61_00465</name>
</gene>
<proteinExistence type="predicted"/>
<dbReference type="Proteomes" id="UP000178908">
    <property type="component" value="Unassembled WGS sequence"/>
</dbReference>
<organism evidence="2 3">
    <name type="scientific">Candidatus Yanofskybacteria bacterium RIFCSPHIGHO2_02_FULL_39_10</name>
    <dbReference type="NCBI Taxonomy" id="1802674"/>
    <lineage>
        <taxon>Bacteria</taxon>
        <taxon>Candidatus Yanofskyibacteriota</taxon>
    </lineage>
</organism>
<name>A0A1F8F8W5_9BACT</name>
<dbReference type="AlphaFoldDB" id="A0A1F8F8W5"/>
<keyword evidence="1" id="KW-0472">Membrane</keyword>
<evidence type="ECO:0000313" key="3">
    <source>
        <dbReference type="Proteomes" id="UP000178908"/>
    </source>
</evidence>
<reference evidence="2 3" key="1">
    <citation type="journal article" date="2016" name="Nat. Commun.">
        <title>Thousands of microbial genomes shed light on interconnected biogeochemical processes in an aquifer system.</title>
        <authorList>
            <person name="Anantharaman K."/>
            <person name="Brown C.T."/>
            <person name="Hug L.A."/>
            <person name="Sharon I."/>
            <person name="Castelle C.J."/>
            <person name="Probst A.J."/>
            <person name="Thomas B.C."/>
            <person name="Singh A."/>
            <person name="Wilkins M.J."/>
            <person name="Karaoz U."/>
            <person name="Brodie E.L."/>
            <person name="Williams K.H."/>
            <person name="Hubbard S.S."/>
            <person name="Banfield J.F."/>
        </authorList>
    </citation>
    <scope>NUCLEOTIDE SEQUENCE [LARGE SCALE GENOMIC DNA]</scope>
</reference>
<evidence type="ECO:0000313" key="2">
    <source>
        <dbReference type="EMBL" id="OGN09000.1"/>
    </source>
</evidence>
<feature type="transmembrane region" description="Helical" evidence="1">
    <location>
        <begin position="89"/>
        <end position="107"/>
    </location>
</feature>
<keyword evidence="1" id="KW-0812">Transmembrane</keyword>
<dbReference type="EMBL" id="MGJO01000034">
    <property type="protein sequence ID" value="OGN09000.1"/>
    <property type="molecule type" value="Genomic_DNA"/>
</dbReference>
<accession>A0A1F8F8W5</accession>
<keyword evidence="1" id="KW-1133">Transmembrane helix</keyword>
<protein>
    <submittedName>
        <fullName evidence="2">Uncharacterized protein</fullName>
    </submittedName>
</protein>